<organism evidence="4 5">
    <name type="scientific">Novosphingobium piscinae</name>
    <dbReference type="NCBI Taxonomy" id="1507448"/>
    <lineage>
        <taxon>Bacteria</taxon>
        <taxon>Pseudomonadati</taxon>
        <taxon>Pseudomonadota</taxon>
        <taxon>Alphaproteobacteria</taxon>
        <taxon>Sphingomonadales</taxon>
        <taxon>Sphingomonadaceae</taxon>
        <taxon>Novosphingobium</taxon>
    </lineage>
</organism>
<dbReference type="Gene3D" id="2.120.10.30">
    <property type="entry name" value="TolB, C-terminal domain"/>
    <property type="match status" value="1"/>
</dbReference>
<evidence type="ECO:0000256" key="2">
    <source>
        <dbReference type="SAM" id="SignalP"/>
    </source>
</evidence>
<reference evidence="4 5" key="1">
    <citation type="submission" date="2020-08" db="EMBL/GenBank/DDBJ databases">
        <title>The genome sequence of type strain Novosphingobium piscinae KCTC 42194.</title>
        <authorList>
            <person name="Liu Y."/>
        </authorList>
    </citation>
    <scope>NUCLEOTIDE SEQUENCE [LARGE SCALE GENOMIC DNA]</scope>
    <source>
        <strain evidence="4 5">KCTC 42194</strain>
    </source>
</reference>
<feature type="signal peptide" evidence="2">
    <location>
        <begin position="1"/>
        <end position="26"/>
    </location>
</feature>
<keyword evidence="5" id="KW-1185">Reference proteome</keyword>
<keyword evidence="1" id="KW-0378">Hydrolase</keyword>
<dbReference type="PANTHER" id="PTHR47572">
    <property type="entry name" value="LIPOPROTEIN-RELATED"/>
    <property type="match status" value="1"/>
</dbReference>
<gene>
    <name evidence="4" type="ORF">H7F53_01245</name>
</gene>
<protein>
    <submittedName>
        <fullName evidence="4">SMP-30/gluconolactonase/LRE family protein</fullName>
    </submittedName>
</protein>
<feature type="chain" id="PRO_5030802842" evidence="2">
    <location>
        <begin position="27"/>
        <end position="328"/>
    </location>
</feature>
<dbReference type="PANTHER" id="PTHR47572:SF4">
    <property type="entry name" value="LACTONASE DRP35"/>
    <property type="match status" value="1"/>
</dbReference>
<evidence type="ECO:0000313" key="5">
    <source>
        <dbReference type="Proteomes" id="UP000551327"/>
    </source>
</evidence>
<dbReference type="Proteomes" id="UP000551327">
    <property type="component" value="Unassembled WGS sequence"/>
</dbReference>
<dbReference type="InterPro" id="IPR051262">
    <property type="entry name" value="SMP-30/CGR1_Lactonase"/>
</dbReference>
<dbReference type="InterPro" id="IPR013658">
    <property type="entry name" value="SGL"/>
</dbReference>
<dbReference type="EMBL" id="JACLAX010000001">
    <property type="protein sequence ID" value="MBC2667768.1"/>
    <property type="molecule type" value="Genomic_DNA"/>
</dbReference>
<evidence type="ECO:0000313" key="4">
    <source>
        <dbReference type="EMBL" id="MBC2667768.1"/>
    </source>
</evidence>
<dbReference type="RefSeq" id="WP_185677644.1">
    <property type="nucleotide sequence ID" value="NZ_JACLAX010000001.1"/>
</dbReference>
<evidence type="ECO:0000259" key="3">
    <source>
        <dbReference type="Pfam" id="PF08450"/>
    </source>
</evidence>
<keyword evidence="2" id="KW-0732">Signal</keyword>
<name>A0A7X1KNT4_9SPHN</name>
<comment type="caution">
    <text evidence="4">The sequence shown here is derived from an EMBL/GenBank/DDBJ whole genome shotgun (WGS) entry which is preliminary data.</text>
</comment>
<sequence>MRAVPLLKGPAVLACLLLSAAGAGHAQPAASATSGPVTPGIAGVVNAGTPIEVLGEGFDGTEGPLGLPDGAVLFTETRANRIVRIAPDGSLSVYLEQTEGANALALGAKGELFAVLTAPAAIAQLQPVRKVLASGFAGKPFGRTNDLVRSRSGQIYFTDPGATPVPGAATPASPPATGLYWLDRGGQLHLVASDIARPNGVALSPDERTLYVANTAGAAVLAFAVQSDGRLTGRRDFARLAGFRTGPTGPGSGADGIAVDRAGRVFVASNGGIEVFSAKGVALGVIALPKQPQNLAFGGKDRAQLYVVGRGSAYRIATLTRGVDRPGK</sequence>
<proteinExistence type="predicted"/>
<dbReference type="SUPFAM" id="SSF63829">
    <property type="entry name" value="Calcium-dependent phosphotriesterase"/>
    <property type="match status" value="1"/>
</dbReference>
<accession>A0A7X1KNT4</accession>
<feature type="domain" description="SMP-30/Gluconolactonase/LRE-like region" evidence="3">
    <location>
        <begin position="61"/>
        <end position="308"/>
    </location>
</feature>
<dbReference type="InterPro" id="IPR011042">
    <property type="entry name" value="6-blade_b-propeller_TolB-like"/>
</dbReference>
<dbReference type="GO" id="GO:0016787">
    <property type="term" value="F:hydrolase activity"/>
    <property type="evidence" value="ECO:0007669"/>
    <property type="project" value="UniProtKB-KW"/>
</dbReference>
<dbReference type="AlphaFoldDB" id="A0A7X1KNT4"/>
<dbReference type="Pfam" id="PF08450">
    <property type="entry name" value="SGL"/>
    <property type="match status" value="1"/>
</dbReference>
<evidence type="ECO:0000256" key="1">
    <source>
        <dbReference type="ARBA" id="ARBA00022801"/>
    </source>
</evidence>